<dbReference type="InterPro" id="IPR050472">
    <property type="entry name" value="Anth_synth/Amidotransfase"/>
</dbReference>
<sequence length="190" mass="21594">MTLMIDNYDSFTYNIVQYCSQLGVNLKIIRNDDLTIDQIKELNPKKIIISPGPATPNEAGICLELIKEFSKTTTPILGICLGHQAIAQVFGAEITRASHMMHGKTSKIKILCDDILFKNLPRQITQTRYHSLIVNQKHMPHNIIITSKSLDDDEIMSLKIKNKNIYGVQFHPESIMSEFGHEILDNFLKL</sequence>
<dbReference type="PRINTS" id="PR00099">
    <property type="entry name" value="CPSGATASE"/>
</dbReference>
<dbReference type="GO" id="GO:0046820">
    <property type="term" value="F:4-amino-4-deoxychorismate synthase activity"/>
    <property type="evidence" value="ECO:0007669"/>
    <property type="project" value="UniProtKB-EC"/>
</dbReference>
<organism evidence="3">
    <name type="scientific">hydrothermal vent metagenome</name>
    <dbReference type="NCBI Taxonomy" id="652676"/>
    <lineage>
        <taxon>unclassified sequences</taxon>
        <taxon>metagenomes</taxon>
        <taxon>ecological metagenomes</taxon>
    </lineage>
</organism>
<dbReference type="InterPro" id="IPR029062">
    <property type="entry name" value="Class_I_gatase-like"/>
</dbReference>
<dbReference type="GO" id="GO:0000162">
    <property type="term" value="P:L-tryptophan biosynthetic process"/>
    <property type="evidence" value="ECO:0007669"/>
    <property type="project" value="TreeGrafter"/>
</dbReference>
<evidence type="ECO:0000313" key="3">
    <source>
        <dbReference type="EMBL" id="VAY88245.1"/>
    </source>
</evidence>
<dbReference type="SUPFAM" id="SSF52317">
    <property type="entry name" value="Class I glutamine amidotransferase-like"/>
    <property type="match status" value="1"/>
</dbReference>
<dbReference type="PRINTS" id="PR00096">
    <property type="entry name" value="GATASE"/>
</dbReference>
<dbReference type="InterPro" id="IPR017926">
    <property type="entry name" value="GATASE"/>
</dbReference>
<dbReference type="PROSITE" id="PS51273">
    <property type="entry name" value="GATASE_TYPE_1"/>
    <property type="match status" value="1"/>
</dbReference>
<dbReference type="NCBIfam" id="TIGR00566">
    <property type="entry name" value="trpG_papA"/>
    <property type="match status" value="1"/>
</dbReference>
<keyword evidence="3" id="KW-0808">Transferase</keyword>
<keyword evidence="3" id="KW-0456">Lyase</keyword>
<protein>
    <submittedName>
        <fullName evidence="3">Anthranilate synthase, amidotransferase component @ Para-aminobenzoate synthase, amidotransferase component</fullName>
        <ecNumber evidence="3">2.6.1.85</ecNumber>
        <ecNumber evidence="3">4.1.3.27</ecNumber>
    </submittedName>
</protein>
<dbReference type="EMBL" id="UOYO01000048">
    <property type="protein sequence ID" value="VAY88245.1"/>
    <property type="molecule type" value="Genomic_DNA"/>
</dbReference>
<dbReference type="PANTHER" id="PTHR43418">
    <property type="entry name" value="MULTIFUNCTIONAL TRYPTOPHAN BIOSYNTHESIS PROTEIN-RELATED"/>
    <property type="match status" value="1"/>
</dbReference>
<keyword evidence="1" id="KW-0315">Glutamine amidotransferase</keyword>
<gene>
    <name evidence="3" type="ORF">MNB_ARC-1_1154</name>
</gene>
<proteinExistence type="predicted"/>
<dbReference type="AlphaFoldDB" id="A0A3B1E6R6"/>
<dbReference type="GO" id="GO:0005829">
    <property type="term" value="C:cytosol"/>
    <property type="evidence" value="ECO:0007669"/>
    <property type="project" value="TreeGrafter"/>
</dbReference>
<name>A0A3B1E6R6_9ZZZZ</name>
<dbReference type="PRINTS" id="PR00097">
    <property type="entry name" value="ANTSNTHASEII"/>
</dbReference>
<feature type="domain" description="Glutamine amidotransferase" evidence="2">
    <location>
        <begin position="3"/>
        <end position="188"/>
    </location>
</feature>
<dbReference type="InterPro" id="IPR006221">
    <property type="entry name" value="TrpG/PapA_dom"/>
</dbReference>
<dbReference type="PANTHER" id="PTHR43418:SF4">
    <property type="entry name" value="MULTIFUNCTIONAL TRYPTOPHAN BIOSYNTHESIS PROTEIN"/>
    <property type="match status" value="1"/>
</dbReference>
<accession>A0A3B1E6R6</accession>
<reference evidence="3" key="1">
    <citation type="submission" date="2018-10" db="EMBL/GenBank/DDBJ databases">
        <authorList>
            <person name="Aoki K."/>
        </authorList>
    </citation>
    <scope>NUCLEOTIDE SEQUENCE</scope>
</reference>
<dbReference type="EC" id="2.6.1.85" evidence="3"/>
<evidence type="ECO:0000256" key="1">
    <source>
        <dbReference type="ARBA" id="ARBA00022962"/>
    </source>
</evidence>
<dbReference type="Gene3D" id="3.40.50.880">
    <property type="match status" value="1"/>
</dbReference>
<dbReference type="EC" id="4.1.3.27" evidence="3"/>
<dbReference type="GO" id="GO:0004049">
    <property type="term" value="F:anthranilate synthase activity"/>
    <property type="evidence" value="ECO:0007669"/>
    <property type="project" value="UniProtKB-EC"/>
</dbReference>
<keyword evidence="3" id="KW-0032">Aminotransferase</keyword>
<evidence type="ECO:0000259" key="2">
    <source>
        <dbReference type="Pfam" id="PF00117"/>
    </source>
</evidence>
<dbReference type="Pfam" id="PF00117">
    <property type="entry name" value="GATase"/>
    <property type="match status" value="1"/>
</dbReference>
<dbReference type="FunFam" id="3.40.50.880:FF:000003">
    <property type="entry name" value="Anthranilate synthase component II"/>
    <property type="match status" value="1"/>
</dbReference>
<dbReference type="CDD" id="cd01743">
    <property type="entry name" value="GATase1_Anthranilate_Synthase"/>
    <property type="match status" value="1"/>
</dbReference>